<comment type="caution">
    <text evidence="6">The sequence shown here is derived from an EMBL/GenBank/DDBJ whole genome shotgun (WGS) entry which is preliminary data.</text>
</comment>
<evidence type="ECO:0000313" key="6">
    <source>
        <dbReference type="EMBL" id="KAH0926204.1"/>
    </source>
</evidence>
<dbReference type="InterPro" id="IPR011989">
    <property type="entry name" value="ARM-like"/>
</dbReference>
<reference evidence="6 7" key="1">
    <citation type="submission" date="2021-05" db="EMBL/GenBank/DDBJ databases">
        <title>Genome Assembly of Synthetic Allotetraploid Brassica napus Reveals Homoeologous Exchanges between Subgenomes.</title>
        <authorList>
            <person name="Davis J.T."/>
        </authorList>
    </citation>
    <scope>NUCLEOTIDE SEQUENCE [LARGE SCALE GENOMIC DNA]</scope>
    <source>
        <strain evidence="7">cv. Da-Ae</strain>
        <tissue evidence="6">Seedling</tissue>
    </source>
</reference>
<dbReference type="Gene3D" id="1.25.10.10">
    <property type="entry name" value="Leucine-rich Repeat Variant"/>
    <property type="match status" value="8"/>
</dbReference>
<dbReference type="Proteomes" id="UP000824890">
    <property type="component" value="Unassembled WGS sequence"/>
</dbReference>
<dbReference type="EMBL" id="JAGKQM010000955">
    <property type="protein sequence ID" value="KAH0852876.1"/>
    <property type="molecule type" value="Genomic_DNA"/>
</dbReference>
<dbReference type="EMBL" id="JAGKQM010000005">
    <property type="protein sequence ID" value="KAH0926204.1"/>
    <property type="molecule type" value="Genomic_DNA"/>
</dbReference>
<keyword evidence="1" id="KW-0677">Repeat</keyword>
<evidence type="ECO:0000259" key="4">
    <source>
        <dbReference type="PROSITE" id="PS50004"/>
    </source>
</evidence>
<gene>
    <name evidence="6" type="ORF">HID58_018460</name>
    <name evidence="5" type="ORF">HID58_093625</name>
</gene>
<dbReference type="PROSITE" id="PS50004">
    <property type="entry name" value="C2"/>
    <property type="match status" value="1"/>
</dbReference>
<dbReference type="InterPro" id="IPR000008">
    <property type="entry name" value="C2_dom"/>
</dbReference>
<proteinExistence type="predicted"/>
<feature type="compositionally biased region" description="Polar residues" evidence="3">
    <location>
        <begin position="1"/>
        <end position="19"/>
    </location>
</feature>
<feature type="region of interest" description="Disordered" evidence="3">
    <location>
        <begin position="1"/>
        <end position="26"/>
    </location>
</feature>
<evidence type="ECO:0000313" key="5">
    <source>
        <dbReference type="EMBL" id="KAH0852876.1"/>
    </source>
</evidence>
<accession>A0ABQ8D9Y9</accession>
<dbReference type="PANTHER" id="PTHR46369">
    <property type="entry name" value="PROTEIN CELLULOSE SYNTHASE INTERACTIVE 1"/>
    <property type="match status" value="1"/>
</dbReference>
<dbReference type="SUPFAM" id="SSF48371">
    <property type="entry name" value="ARM repeat"/>
    <property type="match status" value="5"/>
</dbReference>
<dbReference type="InterPro" id="IPR016024">
    <property type="entry name" value="ARM-type_fold"/>
</dbReference>
<evidence type="ECO:0000256" key="2">
    <source>
        <dbReference type="PROSITE-ProRule" id="PRU00259"/>
    </source>
</evidence>
<dbReference type="Gene3D" id="2.60.40.150">
    <property type="entry name" value="C2 domain"/>
    <property type="match status" value="1"/>
</dbReference>
<name>A0ABQ8D9Y9_BRANA</name>
<dbReference type="SMART" id="SM00239">
    <property type="entry name" value="C2"/>
    <property type="match status" value="1"/>
</dbReference>
<feature type="repeat" description="ARM" evidence="2">
    <location>
        <begin position="514"/>
        <end position="557"/>
    </location>
</feature>
<keyword evidence="7" id="KW-1185">Reference proteome</keyword>
<dbReference type="SMART" id="SM00185">
    <property type="entry name" value="ARM"/>
    <property type="match status" value="15"/>
</dbReference>
<dbReference type="Pfam" id="PF00168">
    <property type="entry name" value="C2"/>
    <property type="match status" value="1"/>
</dbReference>
<protein>
    <recommendedName>
        <fullName evidence="4">C2 domain-containing protein</fullName>
    </recommendedName>
</protein>
<dbReference type="PANTHER" id="PTHR46369:SF4">
    <property type="entry name" value="PROTEIN CELLULOSE SYNTHASE INTERACTIVE 2"/>
    <property type="match status" value="1"/>
</dbReference>
<dbReference type="CDD" id="cd00030">
    <property type="entry name" value="C2"/>
    <property type="match status" value="1"/>
</dbReference>
<feature type="domain" description="C2" evidence="4">
    <location>
        <begin position="2003"/>
        <end position="2123"/>
    </location>
</feature>
<evidence type="ECO:0000256" key="3">
    <source>
        <dbReference type="SAM" id="MobiDB-lite"/>
    </source>
</evidence>
<dbReference type="InterPro" id="IPR044297">
    <property type="entry name" value="CSI1/2/3"/>
</dbReference>
<evidence type="ECO:0000256" key="1">
    <source>
        <dbReference type="ARBA" id="ARBA00022737"/>
    </source>
</evidence>
<dbReference type="InterPro" id="IPR000225">
    <property type="entry name" value="Armadillo"/>
</dbReference>
<organism evidence="6 7">
    <name type="scientific">Brassica napus</name>
    <name type="common">Rape</name>
    <dbReference type="NCBI Taxonomy" id="3708"/>
    <lineage>
        <taxon>Eukaryota</taxon>
        <taxon>Viridiplantae</taxon>
        <taxon>Streptophyta</taxon>
        <taxon>Embryophyta</taxon>
        <taxon>Tracheophyta</taxon>
        <taxon>Spermatophyta</taxon>
        <taxon>Magnoliopsida</taxon>
        <taxon>eudicotyledons</taxon>
        <taxon>Gunneridae</taxon>
        <taxon>Pentapetalae</taxon>
        <taxon>rosids</taxon>
        <taxon>malvids</taxon>
        <taxon>Brassicales</taxon>
        <taxon>Brassicaceae</taxon>
        <taxon>Brassiceae</taxon>
        <taxon>Brassica</taxon>
    </lineage>
</organism>
<evidence type="ECO:0000313" key="7">
    <source>
        <dbReference type="Proteomes" id="UP000824890"/>
    </source>
</evidence>
<dbReference type="SUPFAM" id="SSF49562">
    <property type="entry name" value="C2 domain (Calcium/lipid-binding domain, CaLB)"/>
    <property type="match status" value="1"/>
</dbReference>
<sequence>MSKPPSSMNQHETPSVSSPRQRDNNKTMMPEIDDIEKAAHTITRLIEQLHAKKSTAQEKELSSARLLGLAKGKKECRKIIGRNVNAMPSFISLVRNGTPLAKLNSASILTVLCKDENMRSKLLIGGCIPPLLSLLKSDSVDARRAAAEAIYEVSLCGMDDDDTVGTKIFVTEGVVPSLWDQLKMKKKQDQTVEGYLVGALRNLCGDRDCFWTVTLEDGGVDIILKLLQSSNAASQSNAASLLARLIRTFPFSVSKIVESGAVQVLAQLLGDEINLVVRASVVNALEAITSKSEEAKNVARDLDGIHLLISAVVTSPVDEENERVLQSYGTQALANLCGGMSALIVYLGGLSLSPRLTEPIADILGALAYALRKFQPSSHDDKVTLDLTLTEGVLVKLLKPRDTQLIQERILEAMSSLYGNVDVSQSLNNVDTKRVLVGLTILATGDPRERMITCLSNLCKYEDVWEAIGKREGIQILIPFLGLSSELHQQLSVEFLAILTDKVEESRWAVTSAGGIPPLLQILETGVSHKAKDDAVRVLWNLCCHSEEIRLCVEKAGAIPVLLGLLQNGGAKAQENSANTLLKLIKTADPSVIEQVQALFLGDAPKSKTHLIRVLGHVLASASLEEFVTKGSAANNGLRSLVQRLASSNEKMKENAASVLADLFSSRKDLCGGLGFDENDSPCTKLLSGNTHAVATQLAHAIGSLSNPTKKKIVQKKLSGPEVEVIRPLIKSAKTNPIESAENPMSTLANLLSDPNIAAEALADDVVSALTRILREGTVQGKRNASQALHHLLKHFQVNDVFKGNDQCLPELIELLNATDLNNSAFIDVLEVLSLLAKAKYGANFSHNPFSAFTEAPSSLDSLVRCVADGHPLVQDKAIDILSRFCKTQFVALGEVLVTRSKSISSLANRTTNSSSPEIKVGGALLLLCAAKKDKTLCVEVIGRSGHSKSLVSSLLDMSKQNSLCCSYRVEIQRPRSFIANNLCLKMGDSDMVDPVTVLGSTISMWFLSIFCSSHPNNTLTVMEDNGLEIIAEKLQRYKFNTQEEVSDSEEKWILLSFLAVMSQEPDVVSSPAVSNLVPTLAVFMQSDQTIDGYFTAQILAALVRSRNDKIIAEIMNSDIVEALINSVGNTESETWNLYALAEELSLLQKPCEATLEALFKDERLRRGSLTQKSIPLLVNLVKPNANKQTLPVVVRLLSNIAEWGDSSKLLIAEAGGLIALAEYLSSSPQDSTELTVCELLGSLFQCPEITHHKTALSSMKQLIGILHLACGSTRYSAARALRELFSSEHIRDSESAWKALSPLVEMLRTTLESERDIALTALAKLTIAKCPRPDIFNCIEGNPLDNIYKILHSESSSLESKTSAARICAFLFTSEHLRESSSAADCMVPIISLIRSGTSTAVEAGMVAVNRLLDSKRYTEAAEEHDCVNLFFGFVASGNYVISEGAISCLVKMAKDNTPRKMDLIKMGIIEQCVGQLSTHSPSSLCSVIAELFRVLTNVGAVARSQEAIKMVQPVLLVLRRKDLDFQGHLGGLQAVANILEKPMLLESINMASSAIITPLIPLLESESITVQHAAAELLTSLLESQRFQEEIATKDLIVPLVKLAGIRVRNLQETALMGLEKSSITWTKEVADAEGIQELSKVIIDEDPQLPVSLWESAAFILSNILRFNPEHYYFTVPVSVLAKMLFSTAESTVILAIDALIIHEKKDSSSVVEMSESGALDALLDLLRSHHCQELSARLVELILRNPKVRETKLCKLVITPLSEYILDIETRSESAKLLVAMALRDISQHEGIAKATDSALACRALISLIVEEPSEEMQMVVMCGLGNFAMYSRTSRKAMAEAGGVGLVQEMLRSSNPQVSTQAALMIRSLFSNHTLQEYVSCEIIKSLTDTVSVDSPSTAAAMERELWTTAMINVEVVRTLNAVLTTFPKLRSSEAATACIPHLIGALKSGDKEARDSALDTIHTLRQSWRTMPTETARSQAVLAAEAIPMLQLMMKSKSPERSFHERGNSLLNCLPGSLTVAIKRGDNLKRSMGNTNAFCSLIIDNCPKKKTKVPSVVKRTSSPVWKESFTWDFAVPPRGLFLEIVCKSNNIFRDKNLGKVRIPIDKVLTEGSYSGSFSLSNESKKDDGSNRSLDVEIVWSNQTF</sequence>
<dbReference type="PROSITE" id="PS50176">
    <property type="entry name" value="ARM_REPEAT"/>
    <property type="match status" value="1"/>
</dbReference>
<dbReference type="InterPro" id="IPR035892">
    <property type="entry name" value="C2_domain_sf"/>
</dbReference>